<feature type="compositionally biased region" description="Polar residues" evidence="1">
    <location>
        <begin position="966"/>
        <end position="977"/>
    </location>
</feature>
<feature type="compositionally biased region" description="Pro residues" evidence="1">
    <location>
        <begin position="328"/>
        <end position="351"/>
    </location>
</feature>
<feature type="compositionally biased region" description="Polar residues" evidence="1">
    <location>
        <begin position="778"/>
        <end position="818"/>
    </location>
</feature>
<feature type="compositionally biased region" description="Low complexity" evidence="1">
    <location>
        <begin position="825"/>
        <end position="837"/>
    </location>
</feature>
<dbReference type="GeneID" id="136820106"/>
<reference evidence="2" key="1">
    <citation type="submission" date="2021-01" db="UniProtKB">
        <authorList>
            <consortium name="EnsemblMetazoa"/>
        </authorList>
    </citation>
    <scope>IDENTIFICATION</scope>
</reference>
<feature type="compositionally biased region" description="Low complexity" evidence="1">
    <location>
        <begin position="870"/>
        <end position="884"/>
    </location>
</feature>
<sequence>MKSRAPGVPQPKESPTDTTQQQPSHEPFSLTTVLYRLNSTTKAWDSVEDGFVSINVEWITRGNGITRHLHLSYLKNQQKVYLSTTKDIKNVRKKDTFIRWSLDKTTYGARFRNDENAQKFADALGHSVKETVPLKIYYNLEKPLSVDISWQLSLNEALEKVYKSYNLSKEDVFLKYRENGKPKEKLDGNSNVGDLRFVDIEICVVVKEPLKRKTSVTFNINNSLWQGLLELANLSIDEISSPSVAYLIECFVDDHGGTSYLREVNNSKMSPQLADELNTLAGQVHAMNLSKNSEPKLVTTLERKKRQAPKPPSAKPPEKQTSTKRKAPTPPTNRAPPQFVPPPPPDDPPPKCSSTSPVGPLSPRTMDLVCENRPTAASDERQPPSLSPVTEDVVSILPPQPSPEMSKTNQEIQHLNGDSKEDEVIGDSSDELIDDDISAPTSPSLMERFESMPENSPEQNDDKEGDNIAVDTDEHLILPTVHPTSHHTEGDEEADEVTNEMVLDEVDHCRVYVDVDALNNEETVDEEELQCNDSNNDLDTGFIENTCEEEDEDEKNKEEESLEELVPQYPLTLPSIEKESHRQCQDDDVQTIEVVKDNEDNSNSMQRDEEKDQNMKIESATPVTSIPPDEKPPVERLSAHDDDVKVSNDTENEKRKISTEEEKTMRGNEELQKIDGNNNNKQPISDGEQHERKLPQEPSSNSIGRISPPIAISKLESPPGTIKKPPKAGLYALLKARSKQISTTSLTSNTNSGPNRNSSGTSTPSPGPNTPPTERSKITSNAITAATIETSRPDSSASLHSVNPSLHRTNSSGSNGPITNPIPRSTDSSNNNSTTSSPDVMRKISSGHPGIQRTNSSGYINAFKNAFERSNSNASDSSNSSPSNPRKLSGVTQSSAAILKNTISTSKINDSKPVTYRQNSFEKRKMNGIVSSAPPPVSLKPSPKVAKKPPPPLVKPKPKRPLANVSKPSPQTTFTRSVTEEAGSRETINTKSIGSLSFGFAQDKKKDTDNTVSDQTVKPSQLFSVSNTGKSQP</sequence>
<evidence type="ECO:0000313" key="3">
    <source>
        <dbReference type="Proteomes" id="UP000594262"/>
    </source>
</evidence>
<feature type="region of interest" description="Disordered" evidence="1">
    <location>
        <begin position="1"/>
        <end position="26"/>
    </location>
</feature>
<feature type="compositionally biased region" description="Low complexity" evidence="1">
    <location>
        <begin position="742"/>
        <end position="764"/>
    </location>
</feature>
<organism evidence="2 3">
    <name type="scientific">Clytia hemisphaerica</name>
    <dbReference type="NCBI Taxonomy" id="252671"/>
    <lineage>
        <taxon>Eukaryota</taxon>
        <taxon>Metazoa</taxon>
        <taxon>Cnidaria</taxon>
        <taxon>Hydrozoa</taxon>
        <taxon>Hydroidolina</taxon>
        <taxon>Leptothecata</taxon>
        <taxon>Obeliida</taxon>
        <taxon>Clytiidae</taxon>
        <taxon>Clytia</taxon>
    </lineage>
</organism>
<dbReference type="PANTHER" id="PTHR24216:SF65">
    <property type="entry name" value="PAXILLIN-LIKE PROTEIN 1"/>
    <property type="match status" value="1"/>
</dbReference>
<evidence type="ECO:0000313" key="2">
    <source>
        <dbReference type="EnsemblMetazoa" id="CLYHEMP013914.1"/>
    </source>
</evidence>
<dbReference type="EnsemblMetazoa" id="CLYHEMT013914.1">
    <property type="protein sequence ID" value="CLYHEMP013914.1"/>
    <property type="gene ID" value="CLYHEMG013914"/>
</dbReference>
<dbReference type="PANTHER" id="PTHR24216">
    <property type="entry name" value="PAXILLIN-RELATED"/>
    <property type="match status" value="1"/>
</dbReference>
<feature type="compositionally biased region" description="Acidic residues" evidence="1">
    <location>
        <begin position="424"/>
        <end position="437"/>
    </location>
</feature>
<dbReference type="RefSeq" id="XP_066932445.1">
    <property type="nucleotide sequence ID" value="XM_067076344.1"/>
</dbReference>
<feature type="compositionally biased region" description="Polar residues" evidence="1">
    <location>
        <begin position="890"/>
        <end position="908"/>
    </location>
</feature>
<feature type="compositionally biased region" description="Polar residues" evidence="1">
    <location>
        <begin position="16"/>
        <end position="26"/>
    </location>
</feature>
<evidence type="ECO:0000256" key="1">
    <source>
        <dbReference type="SAM" id="MobiDB-lite"/>
    </source>
</evidence>
<dbReference type="AlphaFoldDB" id="A0A7M6DKE2"/>
<feature type="region of interest" description="Disordered" evidence="1">
    <location>
        <begin position="577"/>
        <end position="1033"/>
    </location>
</feature>
<feature type="region of interest" description="Disordered" evidence="1">
    <location>
        <begin position="302"/>
        <end position="467"/>
    </location>
</feature>
<protein>
    <recommendedName>
        <fullName evidence="4">WH1 domain-containing protein</fullName>
    </recommendedName>
</protein>
<keyword evidence="3" id="KW-1185">Reference proteome</keyword>
<feature type="compositionally biased region" description="Polar residues" evidence="1">
    <location>
        <begin position="1010"/>
        <end position="1033"/>
    </location>
</feature>
<dbReference type="SUPFAM" id="SSF50729">
    <property type="entry name" value="PH domain-like"/>
    <property type="match status" value="1"/>
</dbReference>
<feature type="compositionally biased region" description="Polar residues" evidence="1">
    <location>
        <begin position="986"/>
        <end position="995"/>
    </location>
</feature>
<proteinExistence type="predicted"/>
<accession>A0A7M6DKE2</accession>
<feature type="compositionally biased region" description="Polar residues" evidence="1">
    <location>
        <begin position="403"/>
        <end position="413"/>
    </location>
</feature>
<dbReference type="InterPro" id="IPR011993">
    <property type="entry name" value="PH-like_dom_sf"/>
</dbReference>
<dbReference type="OrthoDB" id="10690714at2759"/>
<name>A0A7M6DKE2_9CNID</name>
<feature type="compositionally biased region" description="Basic and acidic residues" evidence="1">
    <location>
        <begin position="606"/>
        <end position="615"/>
    </location>
</feature>
<dbReference type="Proteomes" id="UP000594262">
    <property type="component" value="Unplaced"/>
</dbReference>
<dbReference type="Gene3D" id="2.30.29.30">
    <property type="entry name" value="Pleckstrin-homology domain (PH domain)/Phosphotyrosine-binding domain (PTB)"/>
    <property type="match status" value="1"/>
</dbReference>
<feature type="compositionally biased region" description="Basic and acidic residues" evidence="1">
    <location>
        <begin position="628"/>
        <end position="673"/>
    </location>
</feature>
<evidence type="ECO:0008006" key="4">
    <source>
        <dbReference type="Google" id="ProtNLM"/>
    </source>
</evidence>